<sequence>MTTTRNSRPIPILMYHQCATPPAKGTPFRSLTVDPAVFARHMRWLKAMGYRGLSMRDLQPYLRGEKQGKVFGLTFDDGFVNVAENAVPIMADLGFTATNYFVAAQVGGTNAWDAEKGVPTAQLMDGAQIRAWAKAGHEVGSHTIAHANLKECSADQAREQIGGSRKMLQDVSGESVDAFCYPYGYYLPEQCALVAESGYTNATTTRRGRVQPGQDMMELSRVHVLRSTHFASMMIKLFTPREELRGR</sequence>
<dbReference type="InterPro" id="IPR051398">
    <property type="entry name" value="Polysacch_Deacetylase"/>
</dbReference>
<dbReference type="InterPro" id="IPR002509">
    <property type="entry name" value="NODB_dom"/>
</dbReference>
<dbReference type="Proteomes" id="UP000542125">
    <property type="component" value="Unassembled WGS sequence"/>
</dbReference>
<protein>
    <submittedName>
        <fullName evidence="3">Peptidoglycan/xylan/chitin deacetylase (PgdA/CDA1 family)</fullName>
    </submittedName>
</protein>
<accession>A0A7Y9J0U9</accession>
<dbReference type="RefSeq" id="WP_179590693.1">
    <property type="nucleotide sequence ID" value="NZ_JACBYR010000003.1"/>
</dbReference>
<dbReference type="AlphaFoldDB" id="A0A7Y9J0U9"/>
<evidence type="ECO:0000256" key="1">
    <source>
        <dbReference type="ARBA" id="ARBA00022729"/>
    </source>
</evidence>
<keyword evidence="4" id="KW-1185">Reference proteome</keyword>
<gene>
    <name evidence="3" type="ORF">FHW18_005367</name>
</gene>
<dbReference type="PANTHER" id="PTHR34216:SF7">
    <property type="entry name" value="POLY-BETA-1,6-N-ACETYL-D-GLUCOSAMINE N-DEACETYLASE"/>
    <property type="match status" value="1"/>
</dbReference>
<dbReference type="GO" id="GO:0016810">
    <property type="term" value="F:hydrolase activity, acting on carbon-nitrogen (but not peptide) bonds"/>
    <property type="evidence" value="ECO:0007669"/>
    <property type="project" value="InterPro"/>
</dbReference>
<evidence type="ECO:0000313" key="3">
    <source>
        <dbReference type="EMBL" id="NYE86048.1"/>
    </source>
</evidence>
<reference evidence="3 4" key="1">
    <citation type="submission" date="2020-07" db="EMBL/GenBank/DDBJ databases">
        <title>Genomic Encyclopedia of Type Strains, Phase IV (KMG-V): Genome sequencing to study the core and pangenomes of soil and plant-associated prokaryotes.</title>
        <authorList>
            <person name="Whitman W."/>
        </authorList>
    </citation>
    <scope>NUCLEOTIDE SEQUENCE [LARGE SCALE GENOMIC DNA]</scope>
    <source>
        <strain evidence="3 4">SAS40</strain>
    </source>
</reference>
<dbReference type="CDD" id="cd10918">
    <property type="entry name" value="CE4_NodB_like_5s_6s"/>
    <property type="match status" value="1"/>
</dbReference>
<comment type="caution">
    <text evidence="3">The sequence shown here is derived from an EMBL/GenBank/DDBJ whole genome shotgun (WGS) entry which is preliminary data.</text>
</comment>
<keyword evidence="1" id="KW-0732">Signal</keyword>
<feature type="domain" description="NodB homology" evidence="2">
    <location>
        <begin position="69"/>
        <end position="247"/>
    </location>
</feature>
<dbReference type="InterPro" id="IPR011330">
    <property type="entry name" value="Glyco_hydro/deAcase_b/a-brl"/>
</dbReference>
<dbReference type="Pfam" id="PF01522">
    <property type="entry name" value="Polysacc_deac_1"/>
    <property type="match status" value="1"/>
</dbReference>
<dbReference type="PROSITE" id="PS51677">
    <property type="entry name" value="NODB"/>
    <property type="match status" value="1"/>
</dbReference>
<dbReference type="SUPFAM" id="SSF88713">
    <property type="entry name" value="Glycoside hydrolase/deacetylase"/>
    <property type="match status" value="1"/>
</dbReference>
<dbReference type="GO" id="GO:0005975">
    <property type="term" value="P:carbohydrate metabolic process"/>
    <property type="evidence" value="ECO:0007669"/>
    <property type="project" value="InterPro"/>
</dbReference>
<dbReference type="Gene3D" id="3.20.20.370">
    <property type="entry name" value="Glycoside hydrolase/deacetylase"/>
    <property type="match status" value="1"/>
</dbReference>
<organism evidence="3 4">
    <name type="scientific">Pigmentiphaga litoralis</name>
    <dbReference type="NCBI Taxonomy" id="516702"/>
    <lineage>
        <taxon>Bacteria</taxon>
        <taxon>Pseudomonadati</taxon>
        <taxon>Pseudomonadota</taxon>
        <taxon>Betaproteobacteria</taxon>
        <taxon>Burkholderiales</taxon>
        <taxon>Alcaligenaceae</taxon>
        <taxon>Pigmentiphaga</taxon>
    </lineage>
</organism>
<dbReference type="EMBL" id="JACBYR010000003">
    <property type="protein sequence ID" value="NYE86048.1"/>
    <property type="molecule type" value="Genomic_DNA"/>
</dbReference>
<proteinExistence type="predicted"/>
<name>A0A7Y9J0U9_9BURK</name>
<evidence type="ECO:0000313" key="4">
    <source>
        <dbReference type="Proteomes" id="UP000542125"/>
    </source>
</evidence>
<evidence type="ECO:0000259" key="2">
    <source>
        <dbReference type="PROSITE" id="PS51677"/>
    </source>
</evidence>
<dbReference type="PANTHER" id="PTHR34216">
    <property type="match status" value="1"/>
</dbReference>